<keyword evidence="1" id="KW-0812">Transmembrane</keyword>
<keyword evidence="3" id="KW-0808">Transferase</keyword>
<dbReference type="GO" id="GO:0000155">
    <property type="term" value="F:phosphorelay sensor kinase activity"/>
    <property type="evidence" value="ECO:0007669"/>
    <property type="project" value="InterPro"/>
</dbReference>
<evidence type="ECO:0000256" key="1">
    <source>
        <dbReference type="SAM" id="Phobius"/>
    </source>
</evidence>
<dbReference type="InterPro" id="IPR010559">
    <property type="entry name" value="Sig_transdc_His_kin_internal"/>
</dbReference>
<dbReference type="InterPro" id="IPR036890">
    <property type="entry name" value="HATPase_C_sf"/>
</dbReference>
<dbReference type="PANTHER" id="PTHR34220:SF7">
    <property type="entry name" value="SENSOR HISTIDINE KINASE YPDA"/>
    <property type="match status" value="1"/>
</dbReference>
<keyword evidence="1" id="KW-1133">Transmembrane helix</keyword>
<feature type="transmembrane region" description="Helical" evidence="1">
    <location>
        <begin position="20"/>
        <end position="37"/>
    </location>
</feature>
<feature type="transmembrane region" description="Helical" evidence="1">
    <location>
        <begin position="49"/>
        <end position="71"/>
    </location>
</feature>
<organism evidence="3 4">
    <name type="scientific">Ancylobacter rudongensis</name>
    <dbReference type="NCBI Taxonomy" id="177413"/>
    <lineage>
        <taxon>Bacteria</taxon>
        <taxon>Pseudomonadati</taxon>
        <taxon>Pseudomonadota</taxon>
        <taxon>Alphaproteobacteria</taxon>
        <taxon>Hyphomicrobiales</taxon>
        <taxon>Xanthobacteraceae</taxon>
        <taxon>Ancylobacter</taxon>
    </lineage>
</organism>
<dbReference type="STRING" id="177413.SAMN05660859_2354"/>
<dbReference type="SUPFAM" id="SSF55874">
    <property type="entry name" value="ATPase domain of HSP90 chaperone/DNA topoisomerase II/histidine kinase"/>
    <property type="match status" value="1"/>
</dbReference>
<feature type="transmembrane region" description="Helical" evidence="1">
    <location>
        <begin position="127"/>
        <end position="144"/>
    </location>
</feature>
<name>A0A1G4SN60_9HYPH</name>
<dbReference type="EMBL" id="FMTP01000003">
    <property type="protein sequence ID" value="SCW70652.1"/>
    <property type="molecule type" value="Genomic_DNA"/>
</dbReference>
<feature type="transmembrane region" description="Helical" evidence="1">
    <location>
        <begin position="83"/>
        <end position="106"/>
    </location>
</feature>
<dbReference type="Gene3D" id="3.30.565.10">
    <property type="entry name" value="Histidine kinase-like ATPase, C-terminal domain"/>
    <property type="match status" value="1"/>
</dbReference>
<dbReference type="AlphaFoldDB" id="A0A1G4SN60"/>
<evidence type="ECO:0000259" key="2">
    <source>
        <dbReference type="Pfam" id="PF06580"/>
    </source>
</evidence>
<gene>
    <name evidence="3" type="ORF">SAMN05660859_2354</name>
</gene>
<protein>
    <submittedName>
        <fullName evidence="3">Histidine kinase</fullName>
    </submittedName>
</protein>
<reference evidence="4" key="1">
    <citation type="submission" date="2016-10" db="EMBL/GenBank/DDBJ databases">
        <authorList>
            <person name="Varghese N."/>
            <person name="Submissions S."/>
        </authorList>
    </citation>
    <scope>NUCLEOTIDE SEQUENCE [LARGE SCALE GENOMIC DNA]</scope>
    <source>
        <strain evidence="4">CGMCC 1.1761</strain>
    </source>
</reference>
<keyword evidence="3" id="KW-0418">Kinase</keyword>
<keyword evidence="1" id="KW-0472">Membrane</keyword>
<evidence type="ECO:0000313" key="4">
    <source>
        <dbReference type="Proteomes" id="UP000198889"/>
    </source>
</evidence>
<dbReference type="GO" id="GO:0016020">
    <property type="term" value="C:membrane"/>
    <property type="evidence" value="ECO:0007669"/>
    <property type="project" value="InterPro"/>
</dbReference>
<feature type="domain" description="Signal transduction histidine kinase internal region" evidence="2">
    <location>
        <begin position="174"/>
        <end position="253"/>
    </location>
</feature>
<dbReference type="RefSeq" id="WP_091439597.1">
    <property type="nucleotide sequence ID" value="NZ_FMTP01000003.1"/>
</dbReference>
<keyword evidence="4" id="KW-1185">Reference proteome</keyword>
<proteinExistence type="predicted"/>
<dbReference type="PANTHER" id="PTHR34220">
    <property type="entry name" value="SENSOR HISTIDINE KINASE YPDA"/>
    <property type="match status" value="1"/>
</dbReference>
<dbReference type="Pfam" id="PF06580">
    <property type="entry name" value="His_kinase"/>
    <property type="match status" value="1"/>
</dbReference>
<dbReference type="InterPro" id="IPR050640">
    <property type="entry name" value="Bact_2-comp_sensor_kinase"/>
</dbReference>
<evidence type="ECO:0000313" key="3">
    <source>
        <dbReference type="EMBL" id="SCW70652.1"/>
    </source>
</evidence>
<dbReference type="Proteomes" id="UP000198889">
    <property type="component" value="Unassembled WGS sequence"/>
</dbReference>
<accession>A0A1G4SN60</accession>
<sequence length="368" mass="39717">MNLLPMPIAASGSSWRLGSFARIQIAGWALFTLVDLVNRQLTYQDLTAALSLSGLTFLLLVGLSTVLGGIYDRAFSGAVLAPRVVGAMVLLASAASALVVATTMLARQIFGWTIPEWGALEEIALPSTHYAVALTGWSLLFFWLRADRQRQAAHAAALTAETQMLAAKAEALAAEIQQLRLQINPHFLFNALNGIAEEVPEHPDAALAMLRDLTDYLRHVLAGIRTPVVPVGEEVAALSAYLRIQQARFGVRLRVTVEMDPAAAGRHVPNSLLQPLAENAVEHGDRSDMLELSVHVGLEGEALRVAIANTGRLEPAHRLRAGHGLGLANLRRRLDVHYPGRHRFDLREIDGGQVVATLLIEGEACSAS</sequence>